<gene>
    <name evidence="2" type="ORF">UW84_C0017G0036</name>
</gene>
<accession>A0A0G1NPD4</accession>
<name>A0A0G1NPD4_9BACT</name>
<evidence type="ECO:0000313" key="2">
    <source>
        <dbReference type="EMBL" id="KKT86069.1"/>
    </source>
</evidence>
<keyword evidence="1" id="KW-1133">Transmembrane helix</keyword>
<reference evidence="2 3" key="1">
    <citation type="journal article" date="2015" name="Nature">
        <title>rRNA introns, odd ribosomes, and small enigmatic genomes across a large radiation of phyla.</title>
        <authorList>
            <person name="Brown C.T."/>
            <person name="Hug L.A."/>
            <person name="Thomas B.C."/>
            <person name="Sharon I."/>
            <person name="Castelle C.J."/>
            <person name="Singh A."/>
            <person name="Wilkins M.J."/>
            <person name="Williams K.H."/>
            <person name="Banfield J.F."/>
        </authorList>
    </citation>
    <scope>NUCLEOTIDE SEQUENCE [LARGE SCALE GENOMIC DNA]</scope>
</reference>
<proteinExistence type="predicted"/>
<keyword evidence="1" id="KW-0812">Transmembrane</keyword>
<comment type="caution">
    <text evidence="2">The sequence shown here is derived from an EMBL/GenBank/DDBJ whole genome shotgun (WGS) entry which is preliminary data.</text>
</comment>
<sequence length="89" mass="10759">MKDLDTELELPMDEDENIGDGFKKKRLKRKKSKEERIAERRVVFWTFMIIVGATIFFWLWPRLQLGNFSLPSFDGTPNKEWKNYVEYQL</sequence>
<evidence type="ECO:0000313" key="3">
    <source>
        <dbReference type="Proteomes" id="UP000034797"/>
    </source>
</evidence>
<protein>
    <submittedName>
        <fullName evidence="2">Uncharacterized protein</fullName>
    </submittedName>
</protein>
<organism evidence="2 3">
    <name type="scientific">Candidatus Collierbacteria bacterium GW2011_GWA2_44_99</name>
    <dbReference type="NCBI Taxonomy" id="1618380"/>
    <lineage>
        <taxon>Bacteria</taxon>
        <taxon>Candidatus Collieribacteriota</taxon>
    </lineage>
</organism>
<feature type="transmembrane region" description="Helical" evidence="1">
    <location>
        <begin position="42"/>
        <end position="60"/>
    </location>
</feature>
<dbReference type="EMBL" id="LCJW01000017">
    <property type="protein sequence ID" value="KKT86069.1"/>
    <property type="molecule type" value="Genomic_DNA"/>
</dbReference>
<keyword evidence="1" id="KW-0472">Membrane</keyword>
<dbReference type="AlphaFoldDB" id="A0A0G1NPD4"/>
<evidence type="ECO:0000256" key="1">
    <source>
        <dbReference type="SAM" id="Phobius"/>
    </source>
</evidence>
<dbReference type="Proteomes" id="UP000034797">
    <property type="component" value="Unassembled WGS sequence"/>
</dbReference>